<reference evidence="7 8" key="1">
    <citation type="submission" date="2016-10" db="EMBL/GenBank/DDBJ databases">
        <authorList>
            <person name="de Groot N.N."/>
        </authorList>
    </citation>
    <scope>NUCLEOTIDE SEQUENCE [LARGE SCALE GENOMIC DNA]</scope>
    <source>
        <strain evidence="7 8">DSM 22007</strain>
    </source>
</reference>
<dbReference type="PANTHER" id="PTHR33823">
    <property type="entry name" value="RNA POLYMERASE-BINDING TRANSCRIPTION FACTOR DKSA-RELATED"/>
    <property type="match status" value="1"/>
</dbReference>
<keyword evidence="2" id="KW-0863">Zinc-finger</keyword>
<evidence type="ECO:0000256" key="3">
    <source>
        <dbReference type="ARBA" id="ARBA00022833"/>
    </source>
</evidence>
<dbReference type="InterPro" id="IPR048487">
    <property type="entry name" value="DksA-like_N"/>
</dbReference>
<dbReference type="Proteomes" id="UP000198634">
    <property type="component" value="Unassembled WGS sequence"/>
</dbReference>
<dbReference type="Pfam" id="PF01258">
    <property type="entry name" value="zf-dskA_traR"/>
    <property type="match status" value="1"/>
</dbReference>
<evidence type="ECO:0000313" key="7">
    <source>
        <dbReference type="EMBL" id="SER00138.1"/>
    </source>
</evidence>
<dbReference type="RefSeq" id="WP_090271237.1">
    <property type="nucleotide sequence ID" value="NZ_FOEP01000019.1"/>
</dbReference>
<gene>
    <name evidence="7" type="ORF">SAMN04488092_11936</name>
</gene>
<dbReference type="Gene3D" id="1.20.120.910">
    <property type="entry name" value="DksA, coiled-coil domain"/>
    <property type="match status" value="1"/>
</dbReference>
<keyword evidence="1" id="KW-0479">Metal-binding</keyword>
<dbReference type="InterPro" id="IPR000962">
    <property type="entry name" value="Znf_DskA_TraR"/>
</dbReference>
<dbReference type="GO" id="GO:0008270">
    <property type="term" value="F:zinc ion binding"/>
    <property type="evidence" value="ECO:0007669"/>
    <property type="project" value="UniProtKB-KW"/>
</dbReference>
<feature type="zinc finger region" description="dksA C4-type" evidence="4">
    <location>
        <begin position="79"/>
        <end position="103"/>
    </location>
</feature>
<dbReference type="PANTHER" id="PTHR33823:SF4">
    <property type="entry name" value="GENERAL STRESS PROTEIN 16O"/>
    <property type="match status" value="1"/>
</dbReference>
<evidence type="ECO:0000256" key="1">
    <source>
        <dbReference type="ARBA" id="ARBA00022723"/>
    </source>
</evidence>
<feature type="domain" description="Zinc finger DksA/TraR C4-type" evidence="5">
    <location>
        <begin position="74"/>
        <end position="105"/>
    </location>
</feature>
<keyword evidence="3" id="KW-0862">Zinc</keyword>
<keyword evidence="8" id="KW-1185">Reference proteome</keyword>
<accession>A0A1H9KM08</accession>
<dbReference type="AlphaFoldDB" id="A0A1H9KM08"/>
<organism evidence="7 8">
    <name type="scientific">Thalassovita taeanensis</name>
    <dbReference type="NCBI Taxonomy" id="657014"/>
    <lineage>
        <taxon>Bacteria</taxon>
        <taxon>Pseudomonadati</taxon>
        <taxon>Pseudomonadota</taxon>
        <taxon>Alphaproteobacteria</taxon>
        <taxon>Rhodobacterales</taxon>
        <taxon>Roseobacteraceae</taxon>
        <taxon>Thalassovita</taxon>
    </lineage>
</organism>
<proteinExistence type="predicted"/>
<dbReference type="OrthoDB" id="1121111at2"/>
<dbReference type="EMBL" id="FOEP01000019">
    <property type="protein sequence ID" value="SER00138.1"/>
    <property type="molecule type" value="Genomic_DNA"/>
</dbReference>
<evidence type="ECO:0000259" key="6">
    <source>
        <dbReference type="Pfam" id="PF21173"/>
    </source>
</evidence>
<dbReference type="SUPFAM" id="SSF57716">
    <property type="entry name" value="Glucocorticoid receptor-like (DNA-binding domain)"/>
    <property type="match status" value="1"/>
</dbReference>
<protein>
    <submittedName>
        <fullName evidence="7">Transcriptional regulator, TraR/DksA family</fullName>
    </submittedName>
</protein>
<dbReference type="PROSITE" id="PS51128">
    <property type="entry name" value="ZF_DKSA_2"/>
    <property type="match status" value="1"/>
</dbReference>
<dbReference type="STRING" id="657014.SAMN04488092_11936"/>
<evidence type="ECO:0000259" key="5">
    <source>
        <dbReference type="Pfam" id="PF01258"/>
    </source>
</evidence>
<sequence length="108" mass="12113">MTLIEQRRAALLARLAELDSRLHAIEAELEVPHAKDWDEQAVEREGEEVLEQLGQAGQDEIRRIRAALHRIRVGEYGVCVQCGEQISAERLDVLPATPLCKSCAAQRD</sequence>
<evidence type="ECO:0000313" key="8">
    <source>
        <dbReference type="Proteomes" id="UP000198634"/>
    </source>
</evidence>
<name>A0A1H9KM08_9RHOB</name>
<evidence type="ECO:0000256" key="2">
    <source>
        <dbReference type="ARBA" id="ARBA00022771"/>
    </source>
</evidence>
<evidence type="ECO:0000256" key="4">
    <source>
        <dbReference type="PROSITE-ProRule" id="PRU00510"/>
    </source>
</evidence>
<feature type="domain" description="DnaK suppressor protein-like N-terminal" evidence="6">
    <location>
        <begin position="9"/>
        <end position="71"/>
    </location>
</feature>
<dbReference type="Pfam" id="PF21173">
    <property type="entry name" value="DksA-like_N"/>
    <property type="match status" value="1"/>
</dbReference>